<dbReference type="PROSITE" id="PS51886">
    <property type="entry name" value="TLDC"/>
    <property type="match status" value="1"/>
</dbReference>
<dbReference type="InterPro" id="IPR006571">
    <property type="entry name" value="TLDc_dom"/>
</dbReference>
<dbReference type="PANTHER" id="PTHR23354:SF131">
    <property type="entry name" value="MTOR-ASSOCIATED PROTEIN MEAK7"/>
    <property type="match status" value="1"/>
</dbReference>
<protein>
    <recommendedName>
        <fullName evidence="7">MTOR-associated protein MEAK7</fullName>
    </recommendedName>
    <alternativeName>
        <fullName evidence="9">TBC/LysM-associated domain-containing protein 1</fullName>
    </alternativeName>
    <alternativeName>
        <fullName evidence="8">TLD domain-containing protein 1</fullName>
    </alternativeName>
</protein>
<dbReference type="PANTHER" id="PTHR23354">
    <property type="entry name" value="NUCLEOLAR PROTEIN 7/ESTROGEN RECEPTOR COACTIVATOR-RELATED"/>
    <property type="match status" value="1"/>
</dbReference>
<evidence type="ECO:0000313" key="11">
    <source>
        <dbReference type="EMBL" id="CAH1396794.1"/>
    </source>
</evidence>
<evidence type="ECO:0000313" key="12">
    <source>
        <dbReference type="Proteomes" id="UP001152798"/>
    </source>
</evidence>
<evidence type="ECO:0000256" key="7">
    <source>
        <dbReference type="ARBA" id="ARBA00039594"/>
    </source>
</evidence>
<dbReference type="GO" id="GO:0005634">
    <property type="term" value="C:nucleus"/>
    <property type="evidence" value="ECO:0007669"/>
    <property type="project" value="TreeGrafter"/>
</dbReference>
<dbReference type="AlphaFoldDB" id="A0A9P0H7E2"/>
<evidence type="ECO:0000256" key="1">
    <source>
        <dbReference type="ARBA" id="ARBA00004370"/>
    </source>
</evidence>
<dbReference type="SMART" id="SM00584">
    <property type="entry name" value="TLDc"/>
    <property type="match status" value="1"/>
</dbReference>
<dbReference type="GO" id="GO:0005764">
    <property type="term" value="C:lysosome"/>
    <property type="evidence" value="ECO:0007669"/>
    <property type="project" value="UniProtKB-SubCell"/>
</dbReference>
<evidence type="ECO:0000256" key="5">
    <source>
        <dbReference type="ARBA" id="ARBA00023136"/>
    </source>
</evidence>
<proteinExistence type="predicted"/>
<evidence type="ECO:0000259" key="10">
    <source>
        <dbReference type="PROSITE" id="PS51886"/>
    </source>
</evidence>
<feature type="domain" description="TLDc" evidence="10">
    <location>
        <begin position="206"/>
        <end position="377"/>
    </location>
</feature>
<dbReference type="GO" id="GO:0006979">
    <property type="term" value="P:response to oxidative stress"/>
    <property type="evidence" value="ECO:0007669"/>
    <property type="project" value="TreeGrafter"/>
</dbReference>
<comment type="subcellular location">
    <subcellularLocation>
        <location evidence="3">Cytoplasm</location>
    </subcellularLocation>
    <subcellularLocation>
        <location evidence="2">Lysosome</location>
    </subcellularLocation>
    <subcellularLocation>
        <location evidence="1">Membrane</location>
    </subcellularLocation>
</comment>
<reference evidence="11" key="1">
    <citation type="submission" date="2022-01" db="EMBL/GenBank/DDBJ databases">
        <authorList>
            <person name="King R."/>
        </authorList>
    </citation>
    <scope>NUCLEOTIDE SEQUENCE</scope>
</reference>
<evidence type="ECO:0000256" key="4">
    <source>
        <dbReference type="ARBA" id="ARBA00022490"/>
    </source>
</evidence>
<evidence type="ECO:0000256" key="9">
    <source>
        <dbReference type="ARBA" id="ARBA00042134"/>
    </source>
</evidence>
<evidence type="ECO:0000256" key="3">
    <source>
        <dbReference type="ARBA" id="ARBA00004496"/>
    </source>
</evidence>
<keyword evidence="5" id="KW-0472">Membrane</keyword>
<dbReference type="Pfam" id="PF07534">
    <property type="entry name" value="TLD"/>
    <property type="match status" value="1"/>
</dbReference>
<dbReference type="EMBL" id="OV725079">
    <property type="protein sequence ID" value="CAH1396794.1"/>
    <property type="molecule type" value="Genomic_DNA"/>
</dbReference>
<dbReference type="GO" id="GO:0016020">
    <property type="term" value="C:membrane"/>
    <property type="evidence" value="ECO:0007669"/>
    <property type="project" value="UniProtKB-SubCell"/>
</dbReference>
<gene>
    <name evidence="11" type="ORF">NEZAVI_LOCUS6783</name>
</gene>
<evidence type="ECO:0000256" key="8">
    <source>
        <dbReference type="ARBA" id="ARBA00041780"/>
    </source>
</evidence>
<evidence type="ECO:0000256" key="2">
    <source>
        <dbReference type="ARBA" id="ARBA00004371"/>
    </source>
</evidence>
<dbReference type="OrthoDB" id="289228at2759"/>
<name>A0A9P0H7E2_NEZVI</name>
<sequence>MGVSDSKRKIVDSGLTEKQKTNILKLFDVRGRGRETLVTNETLQNLWRGVFSEGLLTIILKFLFKTSKEINIDNMEWFFYNLVVGTARERAELLITLLGIGDSIPPRTFQMYISHLIESYMLILRQKHPETFSVWVTADLTEKSDLAIVSKYLINNINCIDGKIGSSELEMWLLRCTFYAGIFESVMNYAFNMDIEQLLPVLPRLDVMSGLLRVPTALALSHLTHTSGEGDWRLLYCSSTDASSWNIIHRKIDQQGPTVILIQDAAGPLFGGYASQSWKISPNFYGDDQCFLFRLRPEMIVCTPTGYNKNFQYMNDGAATLPNGLGMGGQLNYFGFFLSSDYGLGSVSKTCTTFGDYVRLASQYEFRFTRLEIWGIGEPEEDSPNSKRTSDLVMARRQSANALLEMIGKAGHSKNLPDETF</sequence>
<keyword evidence="4" id="KW-0963">Cytoplasm</keyword>
<keyword evidence="12" id="KW-1185">Reference proteome</keyword>
<organism evidence="11 12">
    <name type="scientific">Nezara viridula</name>
    <name type="common">Southern green stink bug</name>
    <name type="synonym">Cimex viridulus</name>
    <dbReference type="NCBI Taxonomy" id="85310"/>
    <lineage>
        <taxon>Eukaryota</taxon>
        <taxon>Metazoa</taxon>
        <taxon>Ecdysozoa</taxon>
        <taxon>Arthropoda</taxon>
        <taxon>Hexapoda</taxon>
        <taxon>Insecta</taxon>
        <taxon>Pterygota</taxon>
        <taxon>Neoptera</taxon>
        <taxon>Paraneoptera</taxon>
        <taxon>Hemiptera</taxon>
        <taxon>Heteroptera</taxon>
        <taxon>Panheteroptera</taxon>
        <taxon>Pentatomomorpha</taxon>
        <taxon>Pentatomoidea</taxon>
        <taxon>Pentatomidae</taxon>
        <taxon>Pentatominae</taxon>
        <taxon>Nezara</taxon>
    </lineage>
</organism>
<dbReference type="Proteomes" id="UP001152798">
    <property type="component" value="Chromosome 3"/>
</dbReference>
<evidence type="ECO:0000256" key="6">
    <source>
        <dbReference type="ARBA" id="ARBA00023228"/>
    </source>
</evidence>
<accession>A0A9P0H7E2</accession>
<keyword evidence="6" id="KW-0458">Lysosome</keyword>